<reference evidence="1 2" key="1">
    <citation type="submission" date="2017-07" db="EMBL/GenBank/DDBJ databases">
        <title>In vitro design and evaluation of phage cocktails against multidrug-resistant Aeromonas salmonicida.</title>
        <authorList>
            <person name="Chen L."/>
            <person name="Yuan S."/>
            <person name="Ma Y."/>
        </authorList>
    </citation>
    <scope>NUCLEOTIDE SEQUENCE [LARGE SCALE GENOMIC DNA]</scope>
</reference>
<protein>
    <submittedName>
        <fullName evidence="1">Uncharacterized protein</fullName>
    </submittedName>
</protein>
<name>A0A223LD63_9CAUD</name>
<dbReference type="RefSeq" id="YP_009834472.1">
    <property type="nucleotide sequence ID" value="NC_048673.1"/>
</dbReference>
<dbReference type="EMBL" id="MF448340">
    <property type="protein sequence ID" value="ASU00380.1"/>
    <property type="molecule type" value="Genomic_DNA"/>
</dbReference>
<evidence type="ECO:0000313" key="1">
    <source>
        <dbReference type="EMBL" id="ASU00380.1"/>
    </source>
</evidence>
<proteinExistence type="predicted"/>
<accession>A0A223LD63</accession>
<dbReference type="KEGG" id="vg:55604539"/>
<evidence type="ECO:0000313" key="2">
    <source>
        <dbReference type="Proteomes" id="UP000226092"/>
    </source>
</evidence>
<organism evidence="1 2">
    <name type="scientific">Aeromonas phage AS-zj</name>
    <dbReference type="NCBI Taxonomy" id="2024208"/>
    <lineage>
        <taxon>Viruses</taxon>
        <taxon>Duplodnaviria</taxon>
        <taxon>Heunggongvirae</taxon>
        <taxon>Uroviricota</taxon>
        <taxon>Caudoviricetes</taxon>
        <taxon>Pantevenvirales</taxon>
        <taxon>Straboviridae</taxon>
        <taxon>Emmerichvirinae</taxon>
        <taxon>Ceceduovirus</taxon>
        <taxon>Ceceduovirus aszj</taxon>
    </lineage>
</organism>
<dbReference type="GeneID" id="55604539"/>
<dbReference type="Proteomes" id="UP000226092">
    <property type="component" value="Segment"/>
</dbReference>
<sequence length="153" mass="18234">MNAKWIVKELGDRKSNNWELSVVMSDYKFIKEFSWPNKDGKIIIWSGWGRSIIQPELIPVVINFAQEMAETKNKELDELRVKDRKSGYYWVQKIRYGYGADDGYEGIGDWCIAFWNSENLGWTRRDWDDDECSNENDDYWNEINENRIEYPGV</sequence>
<keyword evidence="2" id="KW-1185">Reference proteome</keyword>